<dbReference type="AlphaFoldDB" id="W2RQH2"/>
<evidence type="ECO:0000256" key="3">
    <source>
        <dbReference type="ARBA" id="ARBA00023125"/>
    </source>
</evidence>
<dbReference type="InParanoid" id="W2RQH2"/>
<dbReference type="GeneID" id="19974926"/>
<evidence type="ECO:0000313" key="8">
    <source>
        <dbReference type="EMBL" id="ETN37964.1"/>
    </source>
</evidence>
<dbReference type="GO" id="GO:0031390">
    <property type="term" value="C:Ctf18 RFC-like complex"/>
    <property type="evidence" value="ECO:0007669"/>
    <property type="project" value="InterPro"/>
</dbReference>
<dbReference type="EMBL" id="KB822723">
    <property type="protein sequence ID" value="ETN37964.1"/>
    <property type="molecule type" value="Genomic_DNA"/>
</dbReference>
<dbReference type="eggNOG" id="KOG4487">
    <property type="taxonomic scope" value="Eukaryota"/>
</dbReference>
<proteinExistence type="inferred from homology"/>
<dbReference type="InterPro" id="IPR018607">
    <property type="entry name" value="Ctf8"/>
</dbReference>
<dbReference type="GO" id="GO:0007064">
    <property type="term" value="P:mitotic sister chromatid cohesion"/>
    <property type="evidence" value="ECO:0007669"/>
    <property type="project" value="InterPro"/>
</dbReference>
<keyword evidence="5" id="KW-0131">Cell cycle</keyword>
<evidence type="ECO:0000313" key="9">
    <source>
        <dbReference type="Proteomes" id="UP000030752"/>
    </source>
</evidence>
<keyword evidence="2" id="KW-0235">DNA replication</keyword>
<gene>
    <name evidence="8" type="ORF">HMPREF1541_07587</name>
</gene>
<organism evidence="8 9">
    <name type="scientific">Cyphellophora europaea (strain CBS 101466)</name>
    <name type="common">Phialophora europaea</name>
    <dbReference type="NCBI Taxonomy" id="1220924"/>
    <lineage>
        <taxon>Eukaryota</taxon>
        <taxon>Fungi</taxon>
        <taxon>Dikarya</taxon>
        <taxon>Ascomycota</taxon>
        <taxon>Pezizomycotina</taxon>
        <taxon>Eurotiomycetes</taxon>
        <taxon>Chaetothyriomycetidae</taxon>
        <taxon>Chaetothyriales</taxon>
        <taxon>Cyphellophoraceae</taxon>
        <taxon>Cyphellophora</taxon>
    </lineage>
</organism>
<dbReference type="Pfam" id="PF09696">
    <property type="entry name" value="Ctf8"/>
    <property type="match status" value="1"/>
</dbReference>
<protein>
    <recommendedName>
        <fullName evidence="10">Sister chromatid cohesion protein Ctf8</fullName>
    </recommendedName>
</protein>
<evidence type="ECO:0000256" key="4">
    <source>
        <dbReference type="ARBA" id="ARBA00023242"/>
    </source>
</evidence>
<sequence length="154" mass="17105">MPAVTLHLEPSHQAHYAVAKSLPTLLSTPSGVAIVEIQGTIHAPFPSPEDDPSSALPTQTAIGHLDFPDYDPMTPDDTKWMKKAYLYVGRNQRLVGEVKKLAKPIAVLRKRGVGESEGEMDRRQQKGEKLDQEALEILEVVKFRILFQGRPEPV</sequence>
<evidence type="ECO:0000256" key="1">
    <source>
        <dbReference type="ARBA" id="ARBA00004123"/>
    </source>
</evidence>
<dbReference type="RefSeq" id="XP_008720133.1">
    <property type="nucleotide sequence ID" value="XM_008721911.1"/>
</dbReference>
<dbReference type="FunCoup" id="W2RQH2">
    <property type="interactions" value="50"/>
</dbReference>
<feature type="region of interest" description="Disordered" evidence="7">
    <location>
        <begin position="46"/>
        <end position="70"/>
    </location>
</feature>
<dbReference type="PANTHER" id="PTHR28605">
    <property type="entry name" value="CTF8, CHROMOSOME TRANSMISSION FIDELITY FACTOR 8 HOMOLOG (S. CEREVISIAE)"/>
    <property type="match status" value="1"/>
</dbReference>
<dbReference type="STRING" id="1220924.W2RQH2"/>
<comment type="subcellular location">
    <subcellularLocation>
        <location evidence="1">Nucleus</location>
    </subcellularLocation>
</comment>
<evidence type="ECO:0000256" key="7">
    <source>
        <dbReference type="SAM" id="MobiDB-lite"/>
    </source>
</evidence>
<keyword evidence="9" id="KW-1185">Reference proteome</keyword>
<dbReference type="VEuPathDB" id="FungiDB:HMPREF1541_07587"/>
<keyword evidence="4" id="KW-0539">Nucleus</keyword>
<dbReference type="GO" id="GO:0003677">
    <property type="term" value="F:DNA binding"/>
    <property type="evidence" value="ECO:0007669"/>
    <property type="project" value="UniProtKB-KW"/>
</dbReference>
<comment type="similarity">
    <text evidence="6">Belongs to the CTF8 family.</text>
</comment>
<evidence type="ECO:0000256" key="2">
    <source>
        <dbReference type="ARBA" id="ARBA00022705"/>
    </source>
</evidence>
<evidence type="ECO:0000256" key="6">
    <source>
        <dbReference type="ARBA" id="ARBA00038447"/>
    </source>
</evidence>
<reference evidence="8 9" key="1">
    <citation type="submission" date="2013-03" db="EMBL/GenBank/DDBJ databases">
        <title>The Genome Sequence of Phialophora europaea CBS 101466.</title>
        <authorList>
            <consortium name="The Broad Institute Genomics Platform"/>
            <person name="Cuomo C."/>
            <person name="de Hoog S."/>
            <person name="Gorbushina A."/>
            <person name="Walker B."/>
            <person name="Young S.K."/>
            <person name="Zeng Q."/>
            <person name="Gargeya S."/>
            <person name="Fitzgerald M."/>
            <person name="Haas B."/>
            <person name="Abouelleil A."/>
            <person name="Allen A.W."/>
            <person name="Alvarado L."/>
            <person name="Arachchi H.M."/>
            <person name="Berlin A.M."/>
            <person name="Chapman S.B."/>
            <person name="Gainer-Dewar J."/>
            <person name="Goldberg J."/>
            <person name="Griggs A."/>
            <person name="Gujja S."/>
            <person name="Hansen M."/>
            <person name="Howarth C."/>
            <person name="Imamovic A."/>
            <person name="Ireland A."/>
            <person name="Larimer J."/>
            <person name="McCowan C."/>
            <person name="Murphy C."/>
            <person name="Pearson M."/>
            <person name="Poon T.W."/>
            <person name="Priest M."/>
            <person name="Roberts A."/>
            <person name="Saif S."/>
            <person name="Shea T."/>
            <person name="Sisk P."/>
            <person name="Sykes S."/>
            <person name="Wortman J."/>
            <person name="Nusbaum C."/>
            <person name="Birren B."/>
        </authorList>
    </citation>
    <scope>NUCLEOTIDE SEQUENCE [LARGE SCALE GENOMIC DNA]</scope>
    <source>
        <strain evidence="8 9">CBS 101466</strain>
    </source>
</reference>
<dbReference type="GO" id="GO:0006260">
    <property type="term" value="P:DNA replication"/>
    <property type="evidence" value="ECO:0007669"/>
    <property type="project" value="UniProtKB-KW"/>
</dbReference>
<dbReference type="PANTHER" id="PTHR28605:SF1">
    <property type="entry name" value="CHROMOSOME TRANSMISSION FIDELITY FACTOR 8"/>
    <property type="match status" value="1"/>
</dbReference>
<evidence type="ECO:0008006" key="10">
    <source>
        <dbReference type="Google" id="ProtNLM"/>
    </source>
</evidence>
<name>W2RQH2_CYPE1</name>
<accession>W2RQH2</accession>
<dbReference type="HOGENOM" id="CLU_090690_0_0_1"/>
<dbReference type="Proteomes" id="UP000030752">
    <property type="component" value="Unassembled WGS sequence"/>
</dbReference>
<keyword evidence="3" id="KW-0238">DNA-binding</keyword>
<dbReference type="OrthoDB" id="121932at2759"/>
<evidence type="ECO:0000256" key="5">
    <source>
        <dbReference type="ARBA" id="ARBA00023306"/>
    </source>
</evidence>